<evidence type="ECO:0000313" key="4">
    <source>
        <dbReference type="Proteomes" id="UP001500879"/>
    </source>
</evidence>
<feature type="region of interest" description="Disordered" evidence="1">
    <location>
        <begin position="286"/>
        <end position="310"/>
    </location>
</feature>
<proteinExistence type="predicted"/>
<dbReference type="InterPro" id="IPR036513">
    <property type="entry name" value="STAS_dom_sf"/>
</dbReference>
<dbReference type="InterPro" id="IPR025847">
    <property type="entry name" value="MEDS_domain"/>
</dbReference>
<dbReference type="Proteomes" id="UP001500879">
    <property type="component" value="Unassembled WGS sequence"/>
</dbReference>
<evidence type="ECO:0000256" key="1">
    <source>
        <dbReference type="SAM" id="MobiDB-lite"/>
    </source>
</evidence>
<accession>A0ABN0Z514</accession>
<dbReference type="Pfam" id="PF14417">
    <property type="entry name" value="MEDS"/>
    <property type="match status" value="1"/>
</dbReference>
<dbReference type="Pfam" id="PF13466">
    <property type="entry name" value="STAS_2"/>
    <property type="match status" value="1"/>
</dbReference>
<gene>
    <name evidence="3" type="ORF">GCM10010357_63450</name>
</gene>
<keyword evidence="4" id="KW-1185">Reference proteome</keyword>
<organism evidence="3 4">
    <name type="scientific">Streptomyces luteireticuli</name>
    <dbReference type="NCBI Taxonomy" id="173858"/>
    <lineage>
        <taxon>Bacteria</taxon>
        <taxon>Bacillati</taxon>
        <taxon>Actinomycetota</taxon>
        <taxon>Actinomycetes</taxon>
        <taxon>Kitasatosporales</taxon>
        <taxon>Streptomycetaceae</taxon>
        <taxon>Streptomyces</taxon>
    </lineage>
</organism>
<reference evidence="3 4" key="1">
    <citation type="journal article" date="2019" name="Int. J. Syst. Evol. Microbiol.">
        <title>The Global Catalogue of Microorganisms (GCM) 10K type strain sequencing project: providing services to taxonomists for standard genome sequencing and annotation.</title>
        <authorList>
            <consortium name="The Broad Institute Genomics Platform"/>
            <consortium name="The Broad Institute Genome Sequencing Center for Infectious Disease"/>
            <person name="Wu L."/>
            <person name="Ma J."/>
        </authorList>
    </citation>
    <scope>NUCLEOTIDE SEQUENCE [LARGE SCALE GENOMIC DNA]</scope>
    <source>
        <strain evidence="3 4">JCM 4788</strain>
    </source>
</reference>
<name>A0ABN0Z514_9ACTN</name>
<dbReference type="CDD" id="cd07043">
    <property type="entry name" value="STAS_anti-anti-sigma_factors"/>
    <property type="match status" value="1"/>
</dbReference>
<evidence type="ECO:0000313" key="3">
    <source>
        <dbReference type="EMBL" id="GAA0433214.1"/>
    </source>
</evidence>
<protein>
    <recommendedName>
        <fullName evidence="2">STAS domain-containing protein</fullName>
    </recommendedName>
</protein>
<comment type="caution">
    <text evidence="3">The sequence shown here is derived from an EMBL/GenBank/DDBJ whole genome shotgun (WGS) entry which is preliminary data.</text>
</comment>
<dbReference type="Gene3D" id="3.30.750.24">
    <property type="entry name" value="STAS domain"/>
    <property type="match status" value="1"/>
</dbReference>
<evidence type="ECO:0000259" key="2">
    <source>
        <dbReference type="PROSITE" id="PS50801"/>
    </source>
</evidence>
<dbReference type="SUPFAM" id="SSF52091">
    <property type="entry name" value="SpoIIaa-like"/>
    <property type="match status" value="1"/>
</dbReference>
<feature type="domain" description="STAS" evidence="2">
    <location>
        <begin position="191"/>
        <end position="268"/>
    </location>
</feature>
<dbReference type="RefSeq" id="WP_344031757.1">
    <property type="nucleotide sequence ID" value="NZ_BAAABX010000072.1"/>
</dbReference>
<dbReference type="InterPro" id="IPR058548">
    <property type="entry name" value="MlaB-like_STAS"/>
</dbReference>
<sequence>MVHPRGALRRVHAADLRPGDHVCLLFASDEERTAVLRDVVRDGLEAQDKILYLADGGGDGLDRCDGRVEVVPLGEFLTGGGGLEPAALLGRLRRAAARSRAEGFRALRVAGDLSTVLRDGGDVHRLLRYEALLGAEFGSGRALAVCQYDVRRCDPAVLDAVGSAHSGHVEADPLVRTADLLVARVHRPPGLRLEGVVDASSHRQLRDALRSVAAVREDVRLEMSRVEFLDLGGLRLLMTFARARAARHRAVELSGLAPHLAQAITLIGWDRTPGLVLGGGLPRSRPFTVSSGETPDPIRPSGEVLKRRTG</sequence>
<dbReference type="InterPro" id="IPR002645">
    <property type="entry name" value="STAS_dom"/>
</dbReference>
<dbReference type="EMBL" id="BAAABX010000072">
    <property type="protein sequence ID" value="GAA0433214.1"/>
    <property type="molecule type" value="Genomic_DNA"/>
</dbReference>
<dbReference type="PROSITE" id="PS50801">
    <property type="entry name" value="STAS"/>
    <property type="match status" value="1"/>
</dbReference>